<proteinExistence type="predicted"/>
<evidence type="ECO:0000313" key="2">
    <source>
        <dbReference type="Proteomes" id="UP000010866"/>
    </source>
</evidence>
<dbReference type="AlphaFoldDB" id="L0L367"/>
<sequence precursor="true">MLSSNHKLILSSLAVLLVLTLSVGIVIANATDKPLVQINVFSDLPFNIASPGSSHNTIAGTTITPSYNTGTI</sequence>
<dbReference type="Proteomes" id="UP000010866">
    <property type="component" value="Plasmid pMETHO01"/>
</dbReference>
<dbReference type="EMBL" id="CP003363">
    <property type="protein sequence ID" value="AGB50759.1"/>
    <property type="molecule type" value="Genomic_DNA"/>
</dbReference>
<dbReference type="RefSeq" id="WP_015313891.1">
    <property type="nucleotide sequence ID" value="NC_019972.1"/>
</dbReference>
<name>L0L367_METHD</name>
<organism evidence="1 2">
    <name type="scientific">Methanomethylovorans hollandica (strain DSM 15978 / NBRC 107637 / DMS1)</name>
    <dbReference type="NCBI Taxonomy" id="867904"/>
    <lineage>
        <taxon>Archaea</taxon>
        <taxon>Methanobacteriati</taxon>
        <taxon>Methanobacteriota</taxon>
        <taxon>Stenosarchaea group</taxon>
        <taxon>Methanomicrobia</taxon>
        <taxon>Methanosarcinales</taxon>
        <taxon>Methanosarcinaceae</taxon>
        <taxon>Methanomethylovorans</taxon>
    </lineage>
</organism>
<evidence type="ECO:0000313" key="1">
    <source>
        <dbReference type="EMBL" id="AGB50759.1"/>
    </source>
</evidence>
<dbReference type="GeneID" id="14401589"/>
<dbReference type="KEGG" id="mhz:Metho_2627"/>
<geneLocation type="plasmid" evidence="1 2">
    <name>pMETHO01</name>
</geneLocation>
<gene>
    <name evidence="1" type="ordered locus">Metho_2627</name>
</gene>
<protein>
    <submittedName>
        <fullName evidence="1">Uncharacterized protein</fullName>
    </submittedName>
</protein>
<reference evidence="2" key="1">
    <citation type="submission" date="2012-02" db="EMBL/GenBank/DDBJ databases">
        <title>Complete sequence of plasmid of Methanomethylovorans hollandica DSM 15978.</title>
        <authorList>
            <person name="Lucas S."/>
            <person name="Copeland A."/>
            <person name="Lapidus A."/>
            <person name="Glavina del Rio T."/>
            <person name="Dalin E."/>
            <person name="Tice H."/>
            <person name="Bruce D."/>
            <person name="Goodwin L."/>
            <person name="Pitluck S."/>
            <person name="Peters L."/>
            <person name="Mikhailova N."/>
            <person name="Held B."/>
            <person name="Kyrpides N."/>
            <person name="Mavromatis K."/>
            <person name="Ivanova N."/>
            <person name="Brettin T."/>
            <person name="Detter J.C."/>
            <person name="Han C."/>
            <person name="Larimer F."/>
            <person name="Land M."/>
            <person name="Hauser L."/>
            <person name="Markowitz V."/>
            <person name="Cheng J.-F."/>
            <person name="Hugenholtz P."/>
            <person name="Woyke T."/>
            <person name="Wu D."/>
            <person name="Spring S."/>
            <person name="Schroeder M."/>
            <person name="Brambilla E."/>
            <person name="Klenk H.-P."/>
            <person name="Eisen J.A."/>
        </authorList>
    </citation>
    <scope>NUCLEOTIDE SEQUENCE [LARGE SCALE GENOMIC DNA]</scope>
    <source>
        <strain evidence="2">DSM 15978 / NBRC 107637 / DMS1</strain>
        <plasmid evidence="2">Plasmid pMETHO01</plasmid>
    </source>
</reference>
<keyword evidence="2" id="KW-1185">Reference proteome</keyword>
<accession>L0L367</accession>
<dbReference type="HOGENOM" id="CLU_2712830_0_0_2"/>
<keyword evidence="1" id="KW-0614">Plasmid</keyword>